<accession>Q245Y1</accession>
<dbReference type="RefSeq" id="XP_001023747.2">
    <property type="nucleotide sequence ID" value="XM_001023747.2"/>
</dbReference>
<sequence length="566" mass="66051">MKLVNSEYQIFNQDDTSQTIDNLRQFYSLERTICFEKMFVDEPTHYKLFKAIDFLLRIAIIIYVSVNQLEDPISLGLGIVAAIQTGLNIAINYYYYQAYQQTMFLGQNSFTKTILNIVSSLIQVDWVLFTNQCKFNQKGQHDVTNYDYSTVQWVYIKRLAIAARIHLITYCFFYFSSSINNFSYVVFSLSFVLMIYYNHLNSNKFISSSLQSQQPKLDQIITNIELIIQFLQSLLFTIYIGAASLAWVAVFLPSTTVLFSFLSFIDSRFKFEPFTIGVIEYIFLGSNTCHLMPILKNDFSMAQIHISGVLKLFFLSIFCIAQASIQGLIISQGRDKMPEGAFELQVALVSIINPIMLIKSTKVVMHFFQQITIQTNSFKDISPNQFKNQPKQVVYYQNNKILSPEDLNVFEQLINKDVREYYIFINNSFCIQTYHRHAQITVSSMKDPKDNENLNIICLSLLNKAKSLTIKLNMNPLSHQHKDIDRFFIFLLKNMMNPSESIISFDQTLLINFIIEGNKTKKLINIDEIFNYPKKSILEFIVFEKYQMPFLLNNHHQIYYDLFEEM</sequence>
<feature type="transmembrane region" description="Helical" evidence="1">
    <location>
        <begin position="182"/>
        <end position="199"/>
    </location>
</feature>
<name>Q245Y1_TETTS</name>
<evidence type="ECO:0000256" key="1">
    <source>
        <dbReference type="SAM" id="Phobius"/>
    </source>
</evidence>
<dbReference type="AlphaFoldDB" id="Q245Y1"/>
<gene>
    <name evidence="2" type="ORF">TTHERM_00245170</name>
</gene>
<evidence type="ECO:0000313" key="2">
    <source>
        <dbReference type="EMBL" id="EAS03502.2"/>
    </source>
</evidence>
<keyword evidence="1 2" id="KW-0812">Transmembrane</keyword>
<dbReference type="Proteomes" id="UP000009168">
    <property type="component" value="Unassembled WGS sequence"/>
</dbReference>
<feature type="transmembrane region" description="Helical" evidence="1">
    <location>
        <begin position="309"/>
        <end position="329"/>
    </location>
</feature>
<dbReference type="EMBL" id="GG662474">
    <property type="protein sequence ID" value="EAS03502.2"/>
    <property type="molecule type" value="Genomic_DNA"/>
</dbReference>
<reference evidence="3" key="1">
    <citation type="journal article" date="2006" name="PLoS Biol.">
        <title>Macronuclear genome sequence of the ciliate Tetrahymena thermophila, a model eukaryote.</title>
        <authorList>
            <person name="Eisen J.A."/>
            <person name="Coyne R.S."/>
            <person name="Wu M."/>
            <person name="Wu D."/>
            <person name="Thiagarajan M."/>
            <person name="Wortman J.R."/>
            <person name="Badger J.H."/>
            <person name="Ren Q."/>
            <person name="Amedeo P."/>
            <person name="Jones K.M."/>
            <person name="Tallon L.J."/>
            <person name="Delcher A.L."/>
            <person name="Salzberg S.L."/>
            <person name="Silva J.C."/>
            <person name="Haas B.J."/>
            <person name="Majoros W.H."/>
            <person name="Farzad M."/>
            <person name="Carlton J.M."/>
            <person name="Smith R.K. Jr."/>
            <person name="Garg J."/>
            <person name="Pearlman R.E."/>
            <person name="Karrer K.M."/>
            <person name="Sun L."/>
            <person name="Manning G."/>
            <person name="Elde N.C."/>
            <person name="Turkewitz A.P."/>
            <person name="Asai D.J."/>
            <person name="Wilkes D.E."/>
            <person name="Wang Y."/>
            <person name="Cai H."/>
            <person name="Collins K."/>
            <person name="Stewart B.A."/>
            <person name="Lee S.R."/>
            <person name="Wilamowska K."/>
            <person name="Weinberg Z."/>
            <person name="Ruzzo W.L."/>
            <person name="Wloga D."/>
            <person name="Gaertig J."/>
            <person name="Frankel J."/>
            <person name="Tsao C.-C."/>
            <person name="Gorovsky M.A."/>
            <person name="Keeling P.J."/>
            <person name="Waller R.F."/>
            <person name="Patron N.J."/>
            <person name="Cherry J.M."/>
            <person name="Stover N.A."/>
            <person name="Krieger C.J."/>
            <person name="del Toro C."/>
            <person name="Ryder H.F."/>
            <person name="Williamson S.C."/>
            <person name="Barbeau R.A."/>
            <person name="Hamilton E.P."/>
            <person name="Orias E."/>
        </authorList>
    </citation>
    <scope>NUCLEOTIDE SEQUENCE [LARGE SCALE GENOMIC DNA]</scope>
    <source>
        <strain evidence="3">SB210</strain>
    </source>
</reference>
<organism evidence="2 3">
    <name type="scientific">Tetrahymena thermophila (strain SB210)</name>
    <dbReference type="NCBI Taxonomy" id="312017"/>
    <lineage>
        <taxon>Eukaryota</taxon>
        <taxon>Sar</taxon>
        <taxon>Alveolata</taxon>
        <taxon>Ciliophora</taxon>
        <taxon>Intramacronucleata</taxon>
        <taxon>Oligohymenophorea</taxon>
        <taxon>Hymenostomatida</taxon>
        <taxon>Tetrahymenina</taxon>
        <taxon>Tetrahymenidae</taxon>
        <taxon>Tetrahymena</taxon>
    </lineage>
</organism>
<feature type="transmembrane region" description="Helical" evidence="1">
    <location>
        <begin position="72"/>
        <end position="95"/>
    </location>
</feature>
<protein>
    <submittedName>
        <fullName evidence="2">Transmembrane protein, putative</fullName>
    </submittedName>
</protein>
<dbReference type="InParanoid" id="Q245Y1"/>
<dbReference type="HOGENOM" id="CLU_515368_0_0_1"/>
<keyword evidence="3" id="KW-1185">Reference proteome</keyword>
<feature type="transmembrane region" description="Helical" evidence="1">
    <location>
        <begin position="246"/>
        <end position="265"/>
    </location>
</feature>
<keyword evidence="1" id="KW-1133">Transmembrane helix</keyword>
<proteinExistence type="predicted"/>
<keyword evidence="1" id="KW-0472">Membrane</keyword>
<dbReference type="GeneID" id="7827398"/>
<evidence type="ECO:0000313" key="3">
    <source>
        <dbReference type="Proteomes" id="UP000009168"/>
    </source>
</evidence>
<dbReference type="KEGG" id="tet:TTHERM_00245170"/>